<dbReference type="Pfam" id="PF06152">
    <property type="entry name" value="Phage_min_cap2"/>
    <property type="match status" value="1"/>
</dbReference>
<dbReference type="RefSeq" id="WP_268803660.1">
    <property type="nucleotide sequence ID" value="NZ_JAPRAY010000015.1"/>
</dbReference>
<organism evidence="1 2">
    <name type="scientific">Mediterraneibacter gnavus</name>
    <name type="common">Ruminococcus gnavus</name>
    <dbReference type="NCBI Taxonomy" id="33038"/>
    <lineage>
        <taxon>Bacteria</taxon>
        <taxon>Bacillati</taxon>
        <taxon>Bacillota</taxon>
        <taxon>Clostridia</taxon>
        <taxon>Lachnospirales</taxon>
        <taxon>Lachnospiraceae</taxon>
        <taxon>Mediterraneibacter</taxon>
    </lineage>
</organism>
<sequence length="545" mass="62545">MQPKEMEHLPLQLEKMFLELQNRIMRDVVRRIKKTGGITSTADYQLNRIQIIGNSTEFIESEIKRLSGLTDPELWEIYDTVIEKDYTRTKEIYEQVNAHFTPYEDNEQMQTWAKAILSQTKHEIQNITRSMGFALDYGGKKVFTPFSEYYQKYLDRACMDIVTGAFDYNTVLRRVVKEMTASGIRTVNYASGYGNRAPVAVRRAVMTGVHQLAAQINEQVAKDLGTDTYEVTWHAGHRPSHWWGGNVYTKQQLISICRLGEVDGLCGANCKHSYFAFVDGVSVRTYTPEQLREMEANEQVARSYQGKSYNAYEAQQRQRALETRMRKQRSDIDLLKKGKASQLDIQAAQAKYLNTLREYQGFSKKMELPEQMQRVYMDGLGRVLPGRIFESRISNIKKKTAEKIFDVEITKEMDTVLAANLYKNLNKSNVGKTVLDFIKTNHISVNVYYSSNTISETGLEGLYGSCIGNHIYINGVETQSIRKTAETIIHEATHIRLDIGGDQHAEAVCDYFAELHTKGKLTGQDIRNIIKSVKGRYSDREWRLK</sequence>
<dbReference type="InterPro" id="IPR009319">
    <property type="entry name" value="Phage_A118_VSP1"/>
</dbReference>
<dbReference type="GO" id="GO:0005198">
    <property type="term" value="F:structural molecule activity"/>
    <property type="evidence" value="ECO:0007669"/>
    <property type="project" value="InterPro"/>
</dbReference>
<dbReference type="AlphaFoldDB" id="A0A9Q4F129"/>
<proteinExistence type="predicted"/>
<evidence type="ECO:0000313" key="1">
    <source>
        <dbReference type="EMBL" id="MCZ0668259.1"/>
    </source>
</evidence>
<dbReference type="Proteomes" id="UP001079535">
    <property type="component" value="Unassembled WGS sequence"/>
</dbReference>
<name>A0A9Q4F129_MEDGN</name>
<gene>
    <name evidence="1" type="ORF">OZZ17_12020</name>
</gene>
<protein>
    <submittedName>
        <fullName evidence="1">Phage minor capsid protein</fullName>
    </submittedName>
</protein>
<reference evidence="1" key="1">
    <citation type="submission" date="2022-11" db="EMBL/GenBank/DDBJ databases">
        <title>Temperate bacteriophages infecting mucin-degrading bacterium Ruminococcus gnavus from the human gut.</title>
        <authorList>
            <person name="Buttimer C."/>
        </authorList>
    </citation>
    <scope>NUCLEOTIDE SEQUENCE</scope>
    <source>
        <strain evidence="1">CCUG 49994</strain>
    </source>
</reference>
<evidence type="ECO:0000313" key="2">
    <source>
        <dbReference type="Proteomes" id="UP001079535"/>
    </source>
</evidence>
<comment type="caution">
    <text evidence="1">The sequence shown here is derived from an EMBL/GenBank/DDBJ whole genome shotgun (WGS) entry which is preliminary data.</text>
</comment>
<accession>A0A9Q4F129</accession>
<dbReference type="EMBL" id="JAPRAY010000015">
    <property type="protein sequence ID" value="MCZ0668259.1"/>
    <property type="molecule type" value="Genomic_DNA"/>
</dbReference>